<dbReference type="InterPro" id="IPR016193">
    <property type="entry name" value="Cytidine_deaminase-like"/>
</dbReference>
<keyword evidence="14" id="KW-1185">Reference proteome</keyword>
<dbReference type="SUPFAM" id="SSF53927">
    <property type="entry name" value="Cytidine deaminase-like"/>
    <property type="match status" value="1"/>
</dbReference>
<evidence type="ECO:0000256" key="11">
    <source>
        <dbReference type="SAM" id="MobiDB-lite"/>
    </source>
</evidence>
<dbReference type="AlphaFoldDB" id="A0A852ZV54"/>
<keyword evidence="8 13" id="KW-0560">Oxidoreductase</keyword>
<comment type="function">
    <text evidence="1">Converts 2,5-diamino-6-(ribosylamino)-4(3h)-pyrimidinone 5'-phosphate into 5-amino-6-(ribosylamino)-2,4(1h,3h)-pyrimidinedione 5'-phosphate.</text>
</comment>
<evidence type="ECO:0000313" key="14">
    <source>
        <dbReference type="Proteomes" id="UP000567795"/>
    </source>
</evidence>
<comment type="catalytic activity">
    <reaction evidence="10">
        <text>2,5-diamino-6-hydroxy-4-(5-phosphoribosylamino)-pyrimidine + H2O + H(+) = 5-amino-6-(5-phospho-D-ribosylamino)uracil + NH4(+)</text>
        <dbReference type="Rhea" id="RHEA:21868"/>
        <dbReference type="ChEBI" id="CHEBI:15377"/>
        <dbReference type="ChEBI" id="CHEBI:15378"/>
        <dbReference type="ChEBI" id="CHEBI:28938"/>
        <dbReference type="ChEBI" id="CHEBI:58453"/>
        <dbReference type="ChEBI" id="CHEBI:58614"/>
        <dbReference type="EC" id="3.5.4.26"/>
    </reaction>
</comment>
<keyword evidence="7" id="KW-0521">NADP</keyword>
<feature type="compositionally biased region" description="Low complexity" evidence="11">
    <location>
        <begin position="17"/>
        <end position="35"/>
    </location>
</feature>
<dbReference type="GO" id="GO:0008703">
    <property type="term" value="F:5-amino-6-(5-phosphoribosylamino)uracil reductase activity"/>
    <property type="evidence" value="ECO:0007669"/>
    <property type="project" value="UniProtKB-EC"/>
</dbReference>
<dbReference type="Pfam" id="PF00383">
    <property type="entry name" value="dCMP_cyt_deam_1"/>
    <property type="match status" value="1"/>
</dbReference>
<evidence type="ECO:0000256" key="3">
    <source>
        <dbReference type="ARBA" id="ARBA00005259"/>
    </source>
</evidence>
<dbReference type="EMBL" id="JACBZD010000001">
    <property type="protein sequence ID" value="NYI06256.1"/>
    <property type="molecule type" value="Genomic_DNA"/>
</dbReference>
<accession>A0A852ZV54</accession>
<dbReference type="PROSITE" id="PS51747">
    <property type="entry name" value="CYT_DCMP_DEAMINASES_2"/>
    <property type="match status" value="1"/>
</dbReference>
<evidence type="ECO:0000256" key="10">
    <source>
        <dbReference type="ARBA" id="ARBA00049886"/>
    </source>
</evidence>
<feature type="domain" description="CMP/dCMP-type deaminase" evidence="12">
    <location>
        <begin position="272"/>
        <end position="399"/>
    </location>
</feature>
<dbReference type="UniPathway" id="UPA00275">
    <property type="reaction ID" value="UER00401"/>
</dbReference>
<comment type="pathway">
    <text evidence="2">Cofactor biosynthesis; riboflavin biosynthesis; 5-amino-6-(D-ribitylamino)uracil from GTP: step 2/4.</text>
</comment>
<dbReference type="InterPro" id="IPR050765">
    <property type="entry name" value="Riboflavin_Biosynth_HTPR"/>
</dbReference>
<feature type="region of interest" description="Disordered" evidence="11">
    <location>
        <begin position="1"/>
        <end position="35"/>
    </location>
</feature>
<gene>
    <name evidence="13" type="ORF">FHU37_003199</name>
</gene>
<comment type="caution">
    <text evidence="13">The sequence shown here is derived from an EMBL/GenBank/DDBJ whole genome shotgun (WGS) entry which is preliminary data.</text>
</comment>
<dbReference type="Gene3D" id="3.40.140.10">
    <property type="entry name" value="Cytidine Deaminase, domain 2"/>
    <property type="match status" value="1"/>
</dbReference>
<comment type="catalytic activity">
    <reaction evidence="9">
        <text>5-amino-6-(5-phospho-D-ribitylamino)uracil + NADP(+) = 5-amino-6-(5-phospho-D-ribosylamino)uracil + NADPH + H(+)</text>
        <dbReference type="Rhea" id="RHEA:17845"/>
        <dbReference type="ChEBI" id="CHEBI:15378"/>
        <dbReference type="ChEBI" id="CHEBI:57783"/>
        <dbReference type="ChEBI" id="CHEBI:58349"/>
        <dbReference type="ChEBI" id="CHEBI:58421"/>
        <dbReference type="ChEBI" id="CHEBI:58453"/>
        <dbReference type="EC" id="1.1.1.193"/>
    </reaction>
</comment>
<evidence type="ECO:0000256" key="5">
    <source>
        <dbReference type="ARBA" id="ARBA00012766"/>
    </source>
</evidence>
<dbReference type="InterPro" id="IPR002734">
    <property type="entry name" value="RibDG_C"/>
</dbReference>
<sequence length="422" mass="44534">MGVSRWAGQDADAAPDAVPGTGVAPEAAPAPAPGAEAGRRPYVLLSCAASVDGYIDDSTATRLLLSNDADFDRVDAVRAECDAILVGARTIRRDDPRLLVRSDRRRAERVARGLPASPAKVTLTLRGELDPRARFFAEDAPEGPTEKVVYAATSGAEVARRRLGPGRHTTVVDAGEPLSLRAVLADLAARGVRRLMVEGGSGIHTRFLAEGLADEVRLAVAPFFVGDPGAPRFVGPGPFPHDSTHRMLLAGVEHLGDVVVPRYLLGAGSPAEVDARWLREAVELARRCPPSSTAFSVGAVVVAVDGTVLATGYSREGGDDRVHAEEAALAKVAPGDPRLAGATLYSSLEPCSVRKSRPRSCSRLILDAGIRRVVYAWREPVLFVDGAGDEELTAAGVRVRRIEELSALAMEPNAHLVGGPSR</sequence>
<evidence type="ECO:0000256" key="8">
    <source>
        <dbReference type="ARBA" id="ARBA00023002"/>
    </source>
</evidence>
<dbReference type="InterPro" id="IPR002125">
    <property type="entry name" value="CMP_dCMP_dom"/>
</dbReference>
<evidence type="ECO:0000256" key="1">
    <source>
        <dbReference type="ARBA" id="ARBA00002151"/>
    </source>
</evidence>
<evidence type="ECO:0000256" key="7">
    <source>
        <dbReference type="ARBA" id="ARBA00022857"/>
    </source>
</evidence>
<organism evidence="13 14">
    <name type="scientific">Allostreptomyces psammosilenae</name>
    <dbReference type="NCBI Taxonomy" id="1892865"/>
    <lineage>
        <taxon>Bacteria</taxon>
        <taxon>Bacillati</taxon>
        <taxon>Actinomycetota</taxon>
        <taxon>Actinomycetes</taxon>
        <taxon>Kitasatosporales</taxon>
        <taxon>Streptomycetaceae</taxon>
        <taxon>Allostreptomyces</taxon>
    </lineage>
</organism>
<evidence type="ECO:0000259" key="12">
    <source>
        <dbReference type="PROSITE" id="PS51747"/>
    </source>
</evidence>
<evidence type="ECO:0000256" key="9">
    <source>
        <dbReference type="ARBA" id="ARBA00049861"/>
    </source>
</evidence>
<dbReference type="PANTHER" id="PTHR38011">
    <property type="entry name" value="DIHYDROFOLATE REDUCTASE FAMILY PROTEIN (AFU_ORTHOLOGUE AFUA_8G06820)"/>
    <property type="match status" value="1"/>
</dbReference>
<dbReference type="Pfam" id="PF01872">
    <property type="entry name" value="RibD_C"/>
    <property type="match status" value="1"/>
</dbReference>
<comment type="similarity">
    <text evidence="4">In the C-terminal section; belongs to the HTP reductase family.</text>
</comment>
<reference evidence="13 14" key="1">
    <citation type="submission" date="2020-07" db="EMBL/GenBank/DDBJ databases">
        <title>Sequencing the genomes of 1000 actinobacteria strains.</title>
        <authorList>
            <person name="Klenk H.-P."/>
        </authorList>
    </citation>
    <scope>NUCLEOTIDE SEQUENCE [LARGE SCALE GENOMIC DNA]</scope>
    <source>
        <strain evidence="13 14">DSM 42178</strain>
    </source>
</reference>
<evidence type="ECO:0000256" key="4">
    <source>
        <dbReference type="ARBA" id="ARBA00007417"/>
    </source>
</evidence>
<dbReference type="Proteomes" id="UP000567795">
    <property type="component" value="Unassembled WGS sequence"/>
</dbReference>
<dbReference type="GO" id="GO:0009231">
    <property type="term" value="P:riboflavin biosynthetic process"/>
    <property type="evidence" value="ECO:0007669"/>
    <property type="project" value="UniProtKB-UniPathway"/>
</dbReference>
<protein>
    <recommendedName>
        <fullName evidence="6">Riboflavin biosynthesis protein RibD</fullName>
        <ecNumber evidence="5">3.5.4.26</ecNumber>
    </recommendedName>
</protein>
<comment type="similarity">
    <text evidence="3">In the N-terminal section; belongs to the cytidine and deoxycytidylate deaminase family.</text>
</comment>
<evidence type="ECO:0000313" key="13">
    <source>
        <dbReference type="EMBL" id="NYI06256.1"/>
    </source>
</evidence>
<evidence type="ECO:0000256" key="2">
    <source>
        <dbReference type="ARBA" id="ARBA00004882"/>
    </source>
</evidence>
<dbReference type="EC" id="3.5.4.26" evidence="5"/>
<dbReference type="PANTHER" id="PTHR38011:SF7">
    <property type="entry name" value="2,5-DIAMINO-6-RIBOSYLAMINO-4(3H)-PYRIMIDINONE 5'-PHOSPHATE REDUCTASE"/>
    <property type="match status" value="1"/>
</dbReference>
<dbReference type="Gene3D" id="3.40.430.10">
    <property type="entry name" value="Dihydrofolate Reductase, subunit A"/>
    <property type="match status" value="1"/>
</dbReference>
<dbReference type="InterPro" id="IPR024072">
    <property type="entry name" value="DHFR-like_dom_sf"/>
</dbReference>
<dbReference type="SUPFAM" id="SSF53597">
    <property type="entry name" value="Dihydrofolate reductase-like"/>
    <property type="match status" value="1"/>
</dbReference>
<evidence type="ECO:0000256" key="6">
    <source>
        <dbReference type="ARBA" id="ARBA00019930"/>
    </source>
</evidence>
<name>A0A852ZV54_9ACTN</name>
<dbReference type="GO" id="GO:0008835">
    <property type="term" value="F:diaminohydroxyphosphoribosylaminopyrimidine deaminase activity"/>
    <property type="evidence" value="ECO:0007669"/>
    <property type="project" value="UniProtKB-EC"/>
</dbReference>
<proteinExistence type="inferred from homology"/>